<dbReference type="FunCoup" id="A0A1Y5SHV8">
    <property type="interactions" value="39"/>
</dbReference>
<sequence length="225" mass="23977">MRILIVAAHPDDEVLGAGAVAARHADRGDEVAIAILGEGLSARHASRDAVPAAERTALREASEKAAAILGAGRLRLHDFPDNRFDSVALLDIVKVVEAEIADWQPEVVYTHFAGDLNIDHEITSRAVLTACRPLPGAAVRRILAFEVPSATGWGLPQHPFQPTVFADVSGTLERKVAALAAYDGELRPFPHPRSAEALRAKAAAWGSQSGLTAAEPFQLIREIAP</sequence>
<dbReference type="Proteomes" id="UP000193200">
    <property type="component" value="Unassembled WGS sequence"/>
</dbReference>
<dbReference type="PANTHER" id="PTHR12993">
    <property type="entry name" value="N-ACETYLGLUCOSAMINYL-PHOSPHATIDYLINOSITOL DE-N-ACETYLASE-RELATED"/>
    <property type="match status" value="1"/>
</dbReference>
<keyword evidence="2" id="KW-1185">Reference proteome</keyword>
<evidence type="ECO:0000313" key="1">
    <source>
        <dbReference type="EMBL" id="SLN38174.1"/>
    </source>
</evidence>
<dbReference type="InterPro" id="IPR024078">
    <property type="entry name" value="LmbE-like_dom_sf"/>
</dbReference>
<accession>A0A1Y5SHV8</accession>
<dbReference type="RefSeq" id="WP_085882777.1">
    <property type="nucleotide sequence ID" value="NZ_FWFR01000001.1"/>
</dbReference>
<dbReference type="OrthoDB" id="9790023at2"/>
<dbReference type="Gene3D" id="3.40.50.10320">
    <property type="entry name" value="LmbE-like"/>
    <property type="match status" value="1"/>
</dbReference>
<dbReference type="PANTHER" id="PTHR12993:SF11">
    <property type="entry name" value="N-ACETYLGLUCOSAMINYL-PHOSPHATIDYLINOSITOL DE-N-ACETYLASE"/>
    <property type="match status" value="1"/>
</dbReference>
<organism evidence="1 2">
    <name type="scientific">Oceanibacterium hippocampi</name>
    <dbReference type="NCBI Taxonomy" id="745714"/>
    <lineage>
        <taxon>Bacteria</taxon>
        <taxon>Pseudomonadati</taxon>
        <taxon>Pseudomonadota</taxon>
        <taxon>Alphaproteobacteria</taxon>
        <taxon>Sneathiellales</taxon>
        <taxon>Sneathiellaceae</taxon>
        <taxon>Oceanibacterium</taxon>
    </lineage>
</organism>
<protein>
    <submittedName>
        <fullName evidence="1">1D-myo-inositol 2-acetamido-2-deoxy-alpha-D-glucopyranoside deacetylase</fullName>
        <ecNumber evidence="1">3.5.1.103</ecNumber>
    </submittedName>
</protein>
<evidence type="ECO:0000313" key="2">
    <source>
        <dbReference type="Proteomes" id="UP000193200"/>
    </source>
</evidence>
<dbReference type="InParanoid" id="A0A1Y5SHV8"/>
<dbReference type="AlphaFoldDB" id="A0A1Y5SHV8"/>
<dbReference type="EC" id="3.5.1.103" evidence="1"/>
<dbReference type="GO" id="GO:0035595">
    <property type="term" value="F:N-acetylglucosaminylinositol deacetylase activity"/>
    <property type="evidence" value="ECO:0007669"/>
    <property type="project" value="UniProtKB-EC"/>
</dbReference>
<dbReference type="Pfam" id="PF02585">
    <property type="entry name" value="PIG-L"/>
    <property type="match status" value="1"/>
</dbReference>
<proteinExistence type="predicted"/>
<dbReference type="SUPFAM" id="SSF102588">
    <property type="entry name" value="LmbE-like"/>
    <property type="match status" value="1"/>
</dbReference>
<dbReference type="InterPro" id="IPR003737">
    <property type="entry name" value="GlcNAc_PI_deacetylase-related"/>
</dbReference>
<gene>
    <name evidence="1" type="primary">mshB</name>
    <name evidence="1" type="ORF">OCH7691_01572</name>
</gene>
<name>A0A1Y5SHV8_9PROT</name>
<dbReference type="EMBL" id="FWFR01000001">
    <property type="protein sequence ID" value="SLN38174.1"/>
    <property type="molecule type" value="Genomic_DNA"/>
</dbReference>
<keyword evidence="1" id="KW-0378">Hydrolase</keyword>
<reference evidence="1 2" key="1">
    <citation type="submission" date="2017-03" db="EMBL/GenBank/DDBJ databases">
        <authorList>
            <person name="Afonso C.L."/>
            <person name="Miller P.J."/>
            <person name="Scott M.A."/>
            <person name="Spackman E."/>
            <person name="Goraichik I."/>
            <person name="Dimitrov K.M."/>
            <person name="Suarez D.L."/>
            <person name="Swayne D.E."/>
        </authorList>
    </citation>
    <scope>NUCLEOTIDE SEQUENCE [LARGE SCALE GENOMIC DNA]</scope>
    <source>
        <strain evidence="1 2">CECT 7691</strain>
    </source>
</reference>